<dbReference type="PANTHER" id="PTHR42879:SF2">
    <property type="entry name" value="3-OXOACYL-[ACYL-CARRIER-PROTEIN] REDUCTASE FABG"/>
    <property type="match status" value="1"/>
</dbReference>
<evidence type="ECO:0000259" key="3">
    <source>
        <dbReference type="SMART" id="SM00822"/>
    </source>
</evidence>
<dbReference type="GO" id="GO:0016491">
    <property type="term" value="F:oxidoreductase activity"/>
    <property type="evidence" value="ECO:0007669"/>
    <property type="project" value="UniProtKB-KW"/>
</dbReference>
<dbReference type="InterPro" id="IPR020904">
    <property type="entry name" value="Sc_DH/Rdtase_CS"/>
</dbReference>
<dbReference type="PROSITE" id="PS00061">
    <property type="entry name" value="ADH_SHORT"/>
    <property type="match status" value="1"/>
</dbReference>
<dbReference type="GO" id="GO:0032787">
    <property type="term" value="P:monocarboxylic acid metabolic process"/>
    <property type="evidence" value="ECO:0007669"/>
    <property type="project" value="UniProtKB-ARBA"/>
</dbReference>
<dbReference type="AlphaFoldDB" id="E8NCY6"/>
<dbReference type="Proteomes" id="UP000008975">
    <property type="component" value="Chromosome"/>
</dbReference>
<accession>E8NCY6</accession>
<gene>
    <name evidence="4" type="ordered locus">MTES_0661</name>
</gene>
<keyword evidence="2" id="KW-0560">Oxidoreductase</keyword>
<dbReference type="InterPro" id="IPR057326">
    <property type="entry name" value="KR_dom"/>
</dbReference>
<evidence type="ECO:0000256" key="1">
    <source>
        <dbReference type="ARBA" id="ARBA00006484"/>
    </source>
</evidence>
<evidence type="ECO:0000313" key="5">
    <source>
        <dbReference type="Proteomes" id="UP000008975"/>
    </source>
</evidence>
<reference key="2">
    <citation type="submission" date="2011-02" db="EMBL/GenBank/DDBJ databases">
        <title>Genome sequence of Microbacterium testaceum StLB037.</title>
        <authorList>
            <person name="Morohoshi T."/>
            <person name="Wang W.Z."/>
            <person name="Someya N."/>
            <person name="Ikeda T."/>
        </authorList>
    </citation>
    <scope>NUCLEOTIDE SEQUENCE</scope>
    <source>
        <strain>StLB037</strain>
    </source>
</reference>
<protein>
    <submittedName>
        <fullName evidence="4">Dehydrogenase with different specificities</fullName>
    </submittedName>
</protein>
<sequence length="267" mass="27189">MNDELRGQVALVTGGGTGIGEAVARRLAREGVHVVVTGRRLEPLERVATDIGGTALAADAARSADAEALVARILEERGRLDIVVANAGGHGFATVADTDDDAWEAALRANVTTAFVMVRAALPALIAARGRVVVMSSIAGLAAGPSVAGYTVGKHALIGLTRSLARDYGRAGVRVNTVCPGWVATPMADEEMDAFARAAGLSDRAAAYAAVTTDVPLGRPAQPDEIAGVVRFLASPDSSYITGATIVADGGAQIVDVPTIAFDHAGV</sequence>
<name>E8NCY6_MICTS</name>
<dbReference type="HOGENOM" id="CLU_010194_1_0_11"/>
<dbReference type="PRINTS" id="PR00081">
    <property type="entry name" value="GDHRDH"/>
</dbReference>
<dbReference type="OrthoDB" id="517007at2"/>
<evidence type="ECO:0000256" key="2">
    <source>
        <dbReference type="ARBA" id="ARBA00023002"/>
    </source>
</evidence>
<reference evidence="4 5" key="1">
    <citation type="journal article" date="2011" name="J. Bacteriol.">
        <title>Genome sequence of Microbacterium testaceum StLB037, an N-acylhomoserine lactone-degrading bacterium isolated from potato leaves.</title>
        <authorList>
            <person name="Morohoshi T."/>
            <person name="Wang W.-Z."/>
            <person name="Someya N."/>
            <person name="Ikeda T."/>
        </authorList>
    </citation>
    <scope>NUCLEOTIDE SEQUENCE [LARGE SCALE GENOMIC DNA]</scope>
    <source>
        <strain evidence="4 5">StLB037</strain>
    </source>
</reference>
<evidence type="ECO:0000313" key="4">
    <source>
        <dbReference type="EMBL" id="BAJ73625.1"/>
    </source>
</evidence>
<dbReference type="eggNOG" id="COG1028">
    <property type="taxonomic scope" value="Bacteria"/>
</dbReference>
<dbReference type="Pfam" id="PF13561">
    <property type="entry name" value="adh_short_C2"/>
    <property type="match status" value="1"/>
</dbReference>
<dbReference type="KEGG" id="mts:MTES_0661"/>
<dbReference type="SMART" id="SM00822">
    <property type="entry name" value="PKS_KR"/>
    <property type="match status" value="1"/>
</dbReference>
<dbReference type="InterPro" id="IPR036291">
    <property type="entry name" value="NAD(P)-bd_dom_sf"/>
</dbReference>
<proteinExistence type="inferred from homology"/>
<comment type="similarity">
    <text evidence="1">Belongs to the short-chain dehydrogenases/reductases (SDR) family.</text>
</comment>
<dbReference type="SUPFAM" id="SSF51735">
    <property type="entry name" value="NAD(P)-binding Rossmann-fold domains"/>
    <property type="match status" value="1"/>
</dbReference>
<dbReference type="PANTHER" id="PTHR42879">
    <property type="entry name" value="3-OXOACYL-(ACYL-CARRIER-PROTEIN) REDUCTASE"/>
    <property type="match status" value="1"/>
</dbReference>
<dbReference type="InterPro" id="IPR002347">
    <property type="entry name" value="SDR_fam"/>
</dbReference>
<dbReference type="FunFam" id="3.40.50.720:FF:000084">
    <property type="entry name" value="Short-chain dehydrogenase reductase"/>
    <property type="match status" value="1"/>
</dbReference>
<dbReference type="STRING" id="979556.MTES_0661"/>
<dbReference type="Gene3D" id="3.40.50.720">
    <property type="entry name" value="NAD(P)-binding Rossmann-like Domain"/>
    <property type="match status" value="1"/>
</dbReference>
<dbReference type="CDD" id="cd05233">
    <property type="entry name" value="SDR_c"/>
    <property type="match status" value="1"/>
</dbReference>
<dbReference type="RefSeq" id="WP_013583752.1">
    <property type="nucleotide sequence ID" value="NC_015125.1"/>
</dbReference>
<organism evidence="4 5">
    <name type="scientific">Microbacterium testaceum (strain StLB037)</name>
    <dbReference type="NCBI Taxonomy" id="979556"/>
    <lineage>
        <taxon>Bacteria</taxon>
        <taxon>Bacillati</taxon>
        <taxon>Actinomycetota</taxon>
        <taxon>Actinomycetes</taxon>
        <taxon>Micrococcales</taxon>
        <taxon>Microbacteriaceae</taxon>
        <taxon>Microbacterium</taxon>
    </lineage>
</organism>
<dbReference type="EMBL" id="AP012052">
    <property type="protein sequence ID" value="BAJ73625.1"/>
    <property type="molecule type" value="Genomic_DNA"/>
</dbReference>
<dbReference type="PRINTS" id="PR00080">
    <property type="entry name" value="SDRFAMILY"/>
</dbReference>
<feature type="domain" description="Ketoreductase" evidence="3">
    <location>
        <begin position="8"/>
        <end position="185"/>
    </location>
</feature>
<dbReference type="InterPro" id="IPR050259">
    <property type="entry name" value="SDR"/>
</dbReference>